<evidence type="ECO:0000256" key="1">
    <source>
        <dbReference type="SAM" id="Phobius"/>
    </source>
</evidence>
<sequence length="50" mass="5229">MGAVILGIIEVLASGYLNSGLKDLISFTLLIIILLVKPSGLFGVDVQDKA</sequence>
<feature type="transmembrane region" description="Helical" evidence="1">
    <location>
        <begin position="24"/>
        <end position="44"/>
    </location>
</feature>
<reference evidence="2" key="1">
    <citation type="submission" date="2019-08" db="EMBL/GenBank/DDBJ databases">
        <authorList>
            <person name="Kucharzyk K."/>
            <person name="Murdoch R.W."/>
            <person name="Higgins S."/>
            <person name="Loffler F."/>
        </authorList>
    </citation>
    <scope>NUCLEOTIDE SEQUENCE</scope>
</reference>
<evidence type="ECO:0000313" key="2">
    <source>
        <dbReference type="EMBL" id="MPN03132.1"/>
    </source>
</evidence>
<name>A0A645EPD2_9ZZZZ</name>
<keyword evidence="1" id="KW-0812">Transmembrane</keyword>
<gene>
    <name evidence="2" type="ORF">SDC9_150355</name>
</gene>
<protein>
    <recommendedName>
        <fullName evidence="3">High-affinity branched-chain amino acid transport system permease protein LivH</fullName>
    </recommendedName>
</protein>
<keyword evidence="1" id="KW-0472">Membrane</keyword>
<keyword evidence="1" id="KW-1133">Transmembrane helix</keyword>
<proteinExistence type="predicted"/>
<dbReference type="EMBL" id="VSSQ01049059">
    <property type="protein sequence ID" value="MPN03132.1"/>
    <property type="molecule type" value="Genomic_DNA"/>
</dbReference>
<evidence type="ECO:0008006" key="3">
    <source>
        <dbReference type="Google" id="ProtNLM"/>
    </source>
</evidence>
<organism evidence="2">
    <name type="scientific">bioreactor metagenome</name>
    <dbReference type="NCBI Taxonomy" id="1076179"/>
    <lineage>
        <taxon>unclassified sequences</taxon>
        <taxon>metagenomes</taxon>
        <taxon>ecological metagenomes</taxon>
    </lineage>
</organism>
<dbReference type="AlphaFoldDB" id="A0A645EPD2"/>
<comment type="caution">
    <text evidence="2">The sequence shown here is derived from an EMBL/GenBank/DDBJ whole genome shotgun (WGS) entry which is preliminary data.</text>
</comment>
<accession>A0A645EPD2</accession>